<evidence type="ECO:0000313" key="6">
    <source>
        <dbReference type="EMBL" id="ACV34732.1"/>
    </source>
</evidence>
<keyword evidence="1 3" id="KW-0853">WD repeat</keyword>
<organism evidence="6">
    <name type="scientific">Accumulibacter regalis</name>
    <dbReference type="NCBI Taxonomy" id="522306"/>
    <lineage>
        <taxon>Bacteria</taxon>
        <taxon>Pseudomonadati</taxon>
        <taxon>Pseudomonadota</taxon>
        <taxon>Betaproteobacteria</taxon>
        <taxon>Candidatus Accumulibacter</taxon>
    </lineage>
</organism>
<dbReference type="Pfam" id="PF00400">
    <property type="entry name" value="WD40"/>
    <property type="match status" value="3"/>
</dbReference>
<proteinExistence type="predicted"/>
<dbReference type="STRING" id="522306.CAP2UW1_1408"/>
<evidence type="ECO:0000256" key="2">
    <source>
        <dbReference type="ARBA" id="ARBA00022737"/>
    </source>
</evidence>
<keyword evidence="4" id="KW-0732">Signal</keyword>
<protein>
    <submittedName>
        <fullName evidence="6">Peptidase C14 caspase catalytic subunit p20</fullName>
    </submittedName>
</protein>
<dbReference type="InterPro" id="IPR011600">
    <property type="entry name" value="Pept_C14_caspase"/>
</dbReference>
<feature type="repeat" description="WD" evidence="3">
    <location>
        <begin position="44"/>
        <end position="85"/>
    </location>
</feature>
<dbReference type="PROSITE" id="PS00678">
    <property type="entry name" value="WD_REPEATS_1"/>
    <property type="match status" value="1"/>
</dbReference>
<dbReference type="EMBL" id="CP001715">
    <property type="protein sequence ID" value="ACV34732.1"/>
    <property type="molecule type" value="Genomic_DNA"/>
</dbReference>
<dbReference type="InterPro" id="IPR029030">
    <property type="entry name" value="Caspase-like_dom_sf"/>
</dbReference>
<dbReference type="OrthoDB" id="135039at2"/>
<reference evidence="6" key="1">
    <citation type="submission" date="2009-08" db="EMBL/GenBank/DDBJ databases">
        <authorList>
            <consortium name="US DOE Joint Genome Institute"/>
            <person name="Lucas S."/>
            <person name="Copeland A."/>
            <person name="Lapidus A."/>
            <person name="Glavina del Rio T."/>
            <person name="Dalin E."/>
            <person name="Tice H."/>
            <person name="Bruce D."/>
            <person name="Barry K."/>
            <person name="Pitluck S."/>
            <person name="Lowry S."/>
            <person name="Larimer F."/>
            <person name="Land M."/>
            <person name="Hauser L."/>
            <person name="Kyrpides N."/>
            <person name="Ivanova N."/>
            <person name="McMahon K.D."/>
            <person name="Hugenholtz P."/>
        </authorList>
    </citation>
    <scope>NUCLEOTIDE SEQUENCE</scope>
    <source>
        <strain evidence="6">UW-1</strain>
    </source>
</reference>
<dbReference type="InterPro" id="IPR015943">
    <property type="entry name" value="WD40/YVTN_repeat-like_dom_sf"/>
</dbReference>
<dbReference type="GO" id="GO:0004197">
    <property type="term" value="F:cysteine-type endopeptidase activity"/>
    <property type="evidence" value="ECO:0007669"/>
    <property type="project" value="InterPro"/>
</dbReference>
<dbReference type="SUPFAM" id="SSF52129">
    <property type="entry name" value="Caspase-like"/>
    <property type="match status" value="1"/>
</dbReference>
<keyword evidence="2" id="KW-0677">Repeat</keyword>
<evidence type="ECO:0000256" key="4">
    <source>
        <dbReference type="SAM" id="SignalP"/>
    </source>
</evidence>
<dbReference type="AlphaFoldDB" id="C7RSY9"/>
<dbReference type="eggNOG" id="COG4249">
    <property type="taxonomic scope" value="Bacteria"/>
</dbReference>
<dbReference type="SMART" id="SM00320">
    <property type="entry name" value="WD40"/>
    <property type="match status" value="6"/>
</dbReference>
<dbReference type="SUPFAM" id="SSF82171">
    <property type="entry name" value="DPP6 N-terminal domain-like"/>
    <property type="match status" value="2"/>
</dbReference>
<sequence precursor="true">MLRNKWTWRDCGWAVACWLLSGLLAVGPATARGVEATPSLRIETGSHVAPIRAAGMDRDGRYAVTASEDKTARIWDAASGSLLAVFRPPSGAGNDGKLYAVAMAPDGALVAAAGWSASNDLYLVRRHDGQIIHRITALPDVVTHLSFSPDGRTLVVGLWGRQGVRVFLGAEGWTGARELQGDADYSNEVNATAWSPDGKNVVVSSADGFVRAYEVTAKGLKLLSRSTPAGTGIPFGLAFSPDGQTVAVGASDQGNIVLLDAKTLKTRKVLSSTKGSLARSLSVVAWSADGKRLYAAGSWVTDKGQFAILAWPDTGQGEPAVLPVARNTITALHATRDGSLLYATADPAWGVLAANGQPLFAVGNSLLDFRNLRSRFRLAADGGALAFQETRPGSSGDAFDIRQLAWTKPGKDWQAPRTSAAKTMVDNWFERQQPSINGKGIGLDANEWSLSASVARDGSRVAIATNFQIRLYDRNGRELWRTAAPATVWQINTSDDGRWVVAALSDGTLRWYRQQDGSEQLVFFPQADGRRWVMWTPGGHFAASPGGENLIGWQVDRGPAQAADFYPVSRFRAEYYRPELLSEVIGKGSGSAALAALPAGATAPPGGQAIRERLPPTVRIVSPDTVGTAGGSEIKVQLAVRAPADAPVTRLRARVNGQPVALPPLSALRSSRSDSNESIYEVPLPVSGLDAQLLLFAENKHGVSPEATLTLKKPATAAAKEAAANASSGAVPPAGAAGGVDLRPALYVLAVGVSKYQDPAIQLEFAAKDSTDLSNFFKTQEGGLYRKVSVRLLTDSGARRDDVLDGLEWIRRELTARDVAMVFIAGHGVNDADGTYYFLPQDVNIKALKRTGVIFSEIRNTLVSLPGKAMFFIDTCHAGNVLGTGTRSLRLDTTAVINELSSADNGVIVFAAATGRQYAQESSDWGNGAFTKAILEGLRGKADYNKSGRITHKMLDLYVSERVKALTEGAQSPVTIVPSGVPDFPLVLGQR</sequence>
<dbReference type="InterPro" id="IPR001680">
    <property type="entry name" value="WD40_rpt"/>
</dbReference>
<dbReference type="Gene3D" id="2.130.10.10">
    <property type="entry name" value="YVTN repeat-like/Quinoprotein amine dehydrogenase"/>
    <property type="match status" value="3"/>
</dbReference>
<dbReference type="KEGG" id="app:CAP2UW1_1408"/>
<name>C7RSY9_ACCRE</name>
<gene>
    <name evidence="6" type="ordered locus">CAP2UW1_1408</name>
</gene>
<dbReference type="HOGENOM" id="CLU_009283_0_0_4"/>
<accession>C7RSY9</accession>
<dbReference type="PROSITE" id="PS50082">
    <property type="entry name" value="WD_REPEATS_2"/>
    <property type="match status" value="1"/>
</dbReference>
<reference evidence="6" key="2">
    <citation type="submission" date="2009-09" db="EMBL/GenBank/DDBJ databases">
        <title>Complete sequence of chromosome of Candidatus Accumulibacter phosphatis clade IIA str. UW-1.</title>
        <authorList>
            <consortium name="US DOE Joint Genome Institute"/>
            <person name="Martin H.G."/>
            <person name="Ivanova N."/>
            <person name="Kunin V."/>
            <person name="Warnecke F."/>
            <person name="Barry K."/>
            <person name="He S."/>
            <person name="Salamov A."/>
            <person name="Szeto E."/>
            <person name="Dalin E."/>
            <person name="Pangilinan J.L."/>
            <person name="Lapidus A."/>
            <person name="Lowry S."/>
            <person name="Kyrpides N.C."/>
            <person name="McMahon K.D."/>
            <person name="Hugenholtz P."/>
        </authorList>
    </citation>
    <scope>NUCLEOTIDE SEQUENCE [LARGE SCALE GENOMIC DNA]</scope>
    <source>
        <strain evidence="6">UW-1</strain>
    </source>
</reference>
<evidence type="ECO:0000256" key="1">
    <source>
        <dbReference type="ARBA" id="ARBA00022574"/>
    </source>
</evidence>
<feature type="signal peptide" evidence="4">
    <location>
        <begin position="1"/>
        <end position="31"/>
    </location>
</feature>
<dbReference type="GO" id="GO:0006508">
    <property type="term" value="P:proteolysis"/>
    <property type="evidence" value="ECO:0007669"/>
    <property type="project" value="InterPro"/>
</dbReference>
<evidence type="ECO:0000259" key="5">
    <source>
        <dbReference type="Pfam" id="PF00656"/>
    </source>
</evidence>
<dbReference type="Gene3D" id="3.40.50.1460">
    <property type="match status" value="1"/>
</dbReference>
<dbReference type="InterPro" id="IPR019775">
    <property type="entry name" value="WD40_repeat_CS"/>
</dbReference>
<evidence type="ECO:0000256" key="3">
    <source>
        <dbReference type="PROSITE-ProRule" id="PRU00221"/>
    </source>
</evidence>
<feature type="domain" description="Peptidase C14 caspase" evidence="5">
    <location>
        <begin position="748"/>
        <end position="973"/>
    </location>
</feature>
<dbReference type="Pfam" id="PF00656">
    <property type="entry name" value="Peptidase_C14"/>
    <property type="match status" value="1"/>
</dbReference>
<dbReference type="PROSITE" id="PS50294">
    <property type="entry name" value="WD_REPEATS_REGION"/>
    <property type="match status" value="1"/>
</dbReference>
<dbReference type="PANTHER" id="PTHR19879:SF9">
    <property type="entry name" value="TRANSCRIPTION INITIATION FACTOR TFIID SUBUNIT 5"/>
    <property type="match status" value="1"/>
</dbReference>
<feature type="chain" id="PRO_5002982977" evidence="4">
    <location>
        <begin position="32"/>
        <end position="991"/>
    </location>
</feature>
<dbReference type="eggNOG" id="COG0823">
    <property type="taxonomic scope" value="Bacteria"/>
</dbReference>
<dbReference type="PANTHER" id="PTHR19879">
    <property type="entry name" value="TRANSCRIPTION INITIATION FACTOR TFIID"/>
    <property type="match status" value="1"/>
</dbReference>